<evidence type="ECO:0000313" key="15">
    <source>
        <dbReference type="EMBL" id="KAL0488632.1"/>
    </source>
</evidence>
<dbReference type="PRINTS" id="PR00380">
    <property type="entry name" value="KINESINHEAVY"/>
</dbReference>
<keyword evidence="4 10" id="KW-0547">Nucleotide-binding</keyword>
<reference evidence="15 16" key="1">
    <citation type="submission" date="2024-03" db="EMBL/GenBank/DDBJ databases">
        <title>The Acrasis kona genome and developmental transcriptomes reveal deep origins of eukaryotic multicellular pathways.</title>
        <authorList>
            <person name="Sheikh S."/>
            <person name="Fu C.-J."/>
            <person name="Brown M.W."/>
            <person name="Baldauf S.L."/>
        </authorList>
    </citation>
    <scope>NUCLEOTIDE SEQUENCE [LARGE SCALE GENOMIC DNA]</scope>
    <source>
        <strain evidence="15 16">ATCC MYA-3509</strain>
    </source>
</reference>
<evidence type="ECO:0000256" key="4">
    <source>
        <dbReference type="ARBA" id="ARBA00022741"/>
    </source>
</evidence>
<keyword evidence="7 10" id="KW-0505">Motor protein</keyword>
<dbReference type="SUPFAM" id="SSF52540">
    <property type="entry name" value="P-loop containing nucleoside triphosphate hydrolases"/>
    <property type="match status" value="1"/>
</dbReference>
<evidence type="ECO:0000256" key="2">
    <source>
        <dbReference type="ARBA" id="ARBA00022490"/>
    </source>
</evidence>
<dbReference type="Proteomes" id="UP001431209">
    <property type="component" value="Unassembled WGS sequence"/>
</dbReference>
<dbReference type="InterPro" id="IPR036961">
    <property type="entry name" value="Kinesin_motor_dom_sf"/>
</dbReference>
<evidence type="ECO:0000256" key="5">
    <source>
        <dbReference type="ARBA" id="ARBA00022840"/>
    </source>
</evidence>
<comment type="caution">
    <text evidence="15">The sequence shown here is derived from an EMBL/GenBank/DDBJ whole genome shotgun (WGS) entry which is preliminary data.</text>
</comment>
<keyword evidence="3 11" id="KW-0493">Microtubule</keyword>
<feature type="binding site" evidence="10">
    <location>
        <begin position="125"/>
        <end position="132"/>
    </location>
    <ligand>
        <name>ATP</name>
        <dbReference type="ChEBI" id="CHEBI:30616"/>
    </ligand>
</feature>
<dbReference type="SUPFAM" id="SSF50729">
    <property type="entry name" value="PH domain-like"/>
    <property type="match status" value="1"/>
</dbReference>
<dbReference type="GO" id="GO:0005524">
    <property type="term" value="F:ATP binding"/>
    <property type="evidence" value="ECO:0007669"/>
    <property type="project" value="UniProtKB-UniRule"/>
</dbReference>
<protein>
    <recommendedName>
        <fullName evidence="11">Kinesin-like protein</fullName>
    </recommendedName>
</protein>
<dbReference type="Gene3D" id="3.40.850.10">
    <property type="entry name" value="Kinesin motor domain"/>
    <property type="match status" value="1"/>
</dbReference>
<evidence type="ECO:0000256" key="7">
    <source>
        <dbReference type="ARBA" id="ARBA00023175"/>
    </source>
</evidence>
<evidence type="ECO:0000256" key="8">
    <source>
        <dbReference type="ARBA" id="ARBA00023212"/>
    </source>
</evidence>
<dbReference type="PROSITE" id="PS00411">
    <property type="entry name" value="KINESIN_MOTOR_1"/>
    <property type="match status" value="1"/>
</dbReference>
<dbReference type="InterPro" id="IPR027417">
    <property type="entry name" value="P-loop_NTPase"/>
</dbReference>
<evidence type="ECO:0000259" key="14">
    <source>
        <dbReference type="PROSITE" id="PS50067"/>
    </source>
</evidence>
<dbReference type="GO" id="GO:0007010">
    <property type="term" value="P:cytoskeleton organization"/>
    <property type="evidence" value="ECO:0007669"/>
    <property type="project" value="UniProtKB-ARBA"/>
</dbReference>
<evidence type="ECO:0000256" key="1">
    <source>
        <dbReference type="ARBA" id="ARBA00004245"/>
    </source>
</evidence>
<gene>
    <name evidence="15" type="ORF">AKO1_015673</name>
</gene>
<dbReference type="InterPro" id="IPR019821">
    <property type="entry name" value="Kinesin_motor_CS"/>
</dbReference>
<evidence type="ECO:0000256" key="11">
    <source>
        <dbReference type="RuleBase" id="RU000394"/>
    </source>
</evidence>
<dbReference type="PROSITE" id="PS50067">
    <property type="entry name" value="KINESIN_MOTOR_2"/>
    <property type="match status" value="1"/>
</dbReference>
<keyword evidence="8" id="KW-0206">Cytoskeleton</keyword>
<feature type="coiled-coil region" evidence="12">
    <location>
        <begin position="373"/>
        <end position="456"/>
    </location>
</feature>
<evidence type="ECO:0000313" key="16">
    <source>
        <dbReference type="Proteomes" id="UP001431209"/>
    </source>
</evidence>
<evidence type="ECO:0000256" key="6">
    <source>
        <dbReference type="ARBA" id="ARBA00023054"/>
    </source>
</evidence>
<dbReference type="GO" id="GO:0007018">
    <property type="term" value="P:microtubule-based movement"/>
    <property type="evidence" value="ECO:0007669"/>
    <property type="project" value="InterPro"/>
</dbReference>
<dbReference type="SMART" id="SM00233">
    <property type="entry name" value="PH"/>
    <property type="match status" value="1"/>
</dbReference>
<dbReference type="FunFam" id="3.40.850.10:FF:000019">
    <property type="entry name" value="Kinesin-like protein KIN-5D"/>
    <property type="match status" value="1"/>
</dbReference>
<dbReference type="CDD" id="cd00821">
    <property type="entry name" value="PH"/>
    <property type="match status" value="1"/>
</dbReference>
<evidence type="ECO:0000256" key="13">
    <source>
        <dbReference type="SAM" id="MobiDB-lite"/>
    </source>
</evidence>
<name>A0AAW2ZJ20_9EUKA</name>
<keyword evidence="6 12" id="KW-0175">Coiled coil</keyword>
<dbReference type="GO" id="GO:0003777">
    <property type="term" value="F:microtubule motor activity"/>
    <property type="evidence" value="ECO:0007669"/>
    <property type="project" value="InterPro"/>
</dbReference>
<evidence type="ECO:0000256" key="9">
    <source>
        <dbReference type="ARBA" id="ARBA00034704"/>
    </source>
</evidence>
<dbReference type="PANTHER" id="PTHR47968:SF75">
    <property type="entry name" value="CENTROMERE-ASSOCIATED PROTEIN E"/>
    <property type="match status" value="1"/>
</dbReference>
<dbReference type="InterPro" id="IPR001849">
    <property type="entry name" value="PH_domain"/>
</dbReference>
<dbReference type="Gene3D" id="2.30.29.30">
    <property type="entry name" value="Pleckstrin-homology domain (PH domain)/Phosphotyrosine-binding domain (PTB)"/>
    <property type="match status" value="1"/>
</dbReference>
<evidence type="ECO:0000256" key="10">
    <source>
        <dbReference type="PROSITE-ProRule" id="PRU00283"/>
    </source>
</evidence>
<feature type="region of interest" description="Disordered" evidence="13">
    <location>
        <begin position="1"/>
        <end position="33"/>
    </location>
</feature>
<dbReference type="AlphaFoldDB" id="A0AAW2ZJ20"/>
<dbReference type="Pfam" id="PF00225">
    <property type="entry name" value="Kinesin"/>
    <property type="match status" value="1"/>
</dbReference>
<dbReference type="SMART" id="SM00129">
    <property type="entry name" value="KISc"/>
    <property type="match status" value="1"/>
</dbReference>
<dbReference type="GO" id="GO:0005874">
    <property type="term" value="C:microtubule"/>
    <property type="evidence" value="ECO:0007669"/>
    <property type="project" value="UniProtKB-KW"/>
</dbReference>
<keyword evidence="16" id="KW-1185">Reference proteome</keyword>
<evidence type="ECO:0000256" key="12">
    <source>
        <dbReference type="SAM" id="Coils"/>
    </source>
</evidence>
<organism evidence="15 16">
    <name type="scientific">Acrasis kona</name>
    <dbReference type="NCBI Taxonomy" id="1008807"/>
    <lineage>
        <taxon>Eukaryota</taxon>
        <taxon>Discoba</taxon>
        <taxon>Heterolobosea</taxon>
        <taxon>Tetramitia</taxon>
        <taxon>Eutetramitia</taxon>
        <taxon>Acrasidae</taxon>
        <taxon>Acrasis</taxon>
    </lineage>
</organism>
<comment type="subcellular location">
    <subcellularLocation>
        <location evidence="1">Cytoplasm</location>
        <location evidence="1">Cytoskeleton</location>
    </subcellularLocation>
</comment>
<accession>A0AAW2ZJ20</accession>
<dbReference type="PANTHER" id="PTHR47968">
    <property type="entry name" value="CENTROMERE PROTEIN E"/>
    <property type="match status" value="1"/>
</dbReference>
<dbReference type="EMBL" id="JAOPGA020001455">
    <property type="protein sequence ID" value="KAL0488632.1"/>
    <property type="molecule type" value="Genomic_DNA"/>
</dbReference>
<feature type="domain" description="Kinesin motor" evidence="14">
    <location>
        <begin position="42"/>
        <end position="368"/>
    </location>
</feature>
<keyword evidence="5 10" id="KW-0067">ATP-binding</keyword>
<evidence type="ECO:0000256" key="3">
    <source>
        <dbReference type="ARBA" id="ARBA00022701"/>
    </source>
</evidence>
<dbReference type="GO" id="GO:0008017">
    <property type="term" value="F:microtubule binding"/>
    <property type="evidence" value="ECO:0007669"/>
    <property type="project" value="InterPro"/>
</dbReference>
<dbReference type="InterPro" id="IPR011993">
    <property type="entry name" value="PH-like_dom_sf"/>
</dbReference>
<dbReference type="InterPro" id="IPR001752">
    <property type="entry name" value="Kinesin_motor_dom"/>
</dbReference>
<sequence>MSVRRASGSPKTSIISPRSPSPENYERVLSPSSQQPILNRNRVHVACRFRPQVKYEEERGGIMNLQYISDDSVVIKPQSTKRDTSFVFDRVFDDSCTQEDVFLDVGKPVVKDILNGYNATIFAYGQTSAGKTYTMMNMKRNGDADTRGLAPRVVEELFDAIDKSELNLEFTVKVSFFEIYMERIYDLLEPSKANLQVKEDTIGKTFFVENLTEIYVSSDVEVLSYIKLGNSNKKISATNMNRDSSRSHTILLITVSQVDTRNSQKFTSKLYIVDLAGSEKVYKTAATGTRLDEAKSINTSLATLGKVINALTEKHPHVPYRESKLTKLLQDSLGGNSRTTLLINCSPSSFNEEETLSTLRFGVSAKLIKNKPKINLEVSIEELRLRLKDSEERIKHLELHNANLLDELSSMQNDKISDNVQREQREKYNNLLMNHIAKLKEDNENKADEVLSLRAEIENYILREKQLSSNQAHLTPPLNQNLNFSQSSQIYGLLDVTRDLRSQLSLLKSQVLNMQLPSVQEHLPPLEQVADLLDQMKQQEPLIQSSLRRNSTSIKTIASPPRNESDKVRRNSKKLIVPLKGGYKKQNNHNYIDDSSDEEEETSTVVVKCGWVDMYIDQRWKRVWLVLPRAHPTIKYYKNLKSVSSVEIPIKGLEIVEESENRMRLNAEDGATYRIRTNEKSEWLALIKKELERNQQ</sequence>
<feature type="compositionally biased region" description="Polar residues" evidence="13">
    <location>
        <begin position="9"/>
        <end position="22"/>
    </location>
</feature>
<keyword evidence="2" id="KW-0963">Cytoplasm</keyword>
<proteinExistence type="inferred from homology"/>
<comment type="similarity">
    <text evidence="9">Belongs to the TRAFAC class myosin-kinesin ATPase superfamily. Kinesin family. KIN-5/BimC subfamily.</text>
</comment>
<dbReference type="InterPro" id="IPR027640">
    <property type="entry name" value="Kinesin-like_fam"/>
</dbReference>